<dbReference type="Proteomes" id="UP000250918">
    <property type="component" value="Unassembled WGS sequence"/>
</dbReference>
<feature type="coiled-coil region" evidence="10">
    <location>
        <begin position="264"/>
        <end position="298"/>
    </location>
</feature>
<evidence type="ECO:0000256" key="3">
    <source>
        <dbReference type="ARBA" id="ARBA00012438"/>
    </source>
</evidence>
<dbReference type="InterPro" id="IPR036890">
    <property type="entry name" value="HATPase_C_sf"/>
</dbReference>
<dbReference type="GO" id="GO:0000155">
    <property type="term" value="F:phosphorelay sensor kinase activity"/>
    <property type="evidence" value="ECO:0007669"/>
    <property type="project" value="InterPro"/>
</dbReference>
<evidence type="ECO:0000256" key="2">
    <source>
        <dbReference type="ARBA" id="ARBA00004370"/>
    </source>
</evidence>
<dbReference type="SUPFAM" id="SSF55874">
    <property type="entry name" value="ATPase domain of HSP90 chaperone/DNA topoisomerase II/histidine kinase"/>
    <property type="match status" value="1"/>
</dbReference>
<evidence type="ECO:0000313" key="14">
    <source>
        <dbReference type="EMBL" id="PWB74768.1"/>
    </source>
</evidence>
<dbReference type="PROSITE" id="PS50885">
    <property type="entry name" value="HAMP"/>
    <property type="match status" value="1"/>
</dbReference>
<dbReference type="PRINTS" id="PR00344">
    <property type="entry name" value="BCTRLSENSOR"/>
</dbReference>
<dbReference type="SUPFAM" id="SSF158472">
    <property type="entry name" value="HAMP domain-like"/>
    <property type="match status" value="1"/>
</dbReference>
<dbReference type="PANTHER" id="PTHR43065">
    <property type="entry name" value="SENSOR HISTIDINE KINASE"/>
    <property type="match status" value="1"/>
</dbReference>
<keyword evidence="11" id="KW-0472">Membrane</keyword>
<evidence type="ECO:0000256" key="1">
    <source>
        <dbReference type="ARBA" id="ARBA00000085"/>
    </source>
</evidence>
<dbReference type="InterPro" id="IPR003594">
    <property type="entry name" value="HATPase_dom"/>
</dbReference>
<keyword evidence="9" id="KW-0902">Two-component regulatory system</keyword>
<dbReference type="Gene3D" id="1.10.287.130">
    <property type="match status" value="1"/>
</dbReference>
<feature type="domain" description="Histidine kinase" evidence="12">
    <location>
        <begin position="314"/>
        <end position="540"/>
    </location>
</feature>
<evidence type="ECO:0000256" key="5">
    <source>
        <dbReference type="ARBA" id="ARBA00022679"/>
    </source>
</evidence>
<evidence type="ECO:0000256" key="4">
    <source>
        <dbReference type="ARBA" id="ARBA00022553"/>
    </source>
</evidence>
<comment type="catalytic activity">
    <reaction evidence="1">
        <text>ATP + protein L-histidine = ADP + protein N-phospho-L-histidine.</text>
        <dbReference type="EC" id="2.7.13.3"/>
    </reaction>
</comment>
<dbReference type="InterPro" id="IPR036097">
    <property type="entry name" value="HisK_dim/P_sf"/>
</dbReference>
<dbReference type="Pfam" id="PF00512">
    <property type="entry name" value="HisKA"/>
    <property type="match status" value="1"/>
</dbReference>
<dbReference type="InterPro" id="IPR004358">
    <property type="entry name" value="Sig_transdc_His_kin-like_C"/>
</dbReference>
<dbReference type="SMART" id="SM00387">
    <property type="entry name" value="HATPase_c"/>
    <property type="match status" value="1"/>
</dbReference>
<gene>
    <name evidence="14" type="ORF">C3F09_03510</name>
</gene>
<dbReference type="Pfam" id="PF00672">
    <property type="entry name" value="HAMP"/>
    <property type="match status" value="1"/>
</dbReference>
<dbReference type="CDD" id="cd00082">
    <property type="entry name" value="HisKA"/>
    <property type="match status" value="1"/>
</dbReference>
<dbReference type="EC" id="2.7.13.3" evidence="3"/>
<comment type="caution">
    <text evidence="14">The sequence shown here is derived from an EMBL/GenBank/DDBJ whole genome shotgun (WGS) entry which is preliminary data.</text>
</comment>
<feature type="domain" description="HAMP" evidence="13">
    <location>
        <begin position="220"/>
        <end position="272"/>
    </location>
</feature>
<dbReference type="SMART" id="SM00304">
    <property type="entry name" value="HAMP"/>
    <property type="match status" value="1"/>
</dbReference>
<dbReference type="SUPFAM" id="SSF47384">
    <property type="entry name" value="Homodimeric domain of signal transducing histidine kinase"/>
    <property type="match status" value="1"/>
</dbReference>
<dbReference type="AlphaFoldDB" id="A0A855X5P8"/>
<organism evidence="14 15">
    <name type="scientific">candidate division GN15 bacterium</name>
    <dbReference type="NCBI Taxonomy" id="2072418"/>
    <lineage>
        <taxon>Bacteria</taxon>
        <taxon>candidate division GN15</taxon>
    </lineage>
</organism>
<evidence type="ECO:0000259" key="12">
    <source>
        <dbReference type="PROSITE" id="PS50109"/>
    </source>
</evidence>
<dbReference type="InterPro" id="IPR003661">
    <property type="entry name" value="HisK_dim/P_dom"/>
</dbReference>
<dbReference type="Gene3D" id="3.30.565.10">
    <property type="entry name" value="Histidine kinase-like ATPase, C-terminal domain"/>
    <property type="match status" value="1"/>
</dbReference>
<dbReference type="InterPro" id="IPR005467">
    <property type="entry name" value="His_kinase_dom"/>
</dbReference>
<evidence type="ECO:0000256" key="6">
    <source>
        <dbReference type="ARBA" id="ARBA00022741"/>
    </source>
</evidence>
<dbReference type="InterPro" id="IPR003660">
    <property type="entry name" value="HAMP_dom"/>
</dbReference>
<dbReference type="Pfam" id="PF02518">
    <property type="entry name" value="HATPase_c"/>
    <property type="match status" value="1"/>
</dbReference>
<sequence>MNLRAKFMGMSLRLKFIIPIAAMLVVSMLAISGYLVRRQSESFRHELEVTGETMVRVLAIDAESGVLFGSKYDLEELLKAPAQFDVVTYTIITGVDGVVLAQIGDSAKQAAGIDASNNGSVNASSRQYVYTTGKDGNEYLVISSPIVTVKHTVSRENLGITGGLDSTLAAEKSEEVIGYIEMGLSLQHVNRSILEAKIASYFLTAIIVIGAILLLTFTVGIVARPITRLVEVTDRVSHGDLNAKVEINQADEIGHLARTFNNMIESLRQSRSEIEQYNRTLEEKIVERTLQLEEAQAQLIQSEKMGAIGQLAAGVAHELNNPLGGILGYAQFTLEKLQKNVPEKTTSKEVQSYIRYVSDIEAQARRCKTIVQNLLRFSRSSRTVEFDEVDVNKAIEETLTFVGHQLHLNQIKLETVLDSNLPHIQGNAGQLQQVFTNLIINAMHASPAGSTVMITSRFSPALGEFGGTVELSFIDHGSGIKEEHLKRIFEPFFTTKEVGKGTGLGLSVSYGIIKEHGGEISVQSTVGKGTTFTIILPIQKPEPETDKDQKQSFSFGVR</sequence>
<comment type="subcellular location">
    <subcellularLocation>
        <location evidence="2">Membrane</location>
    </subcellularLocation>
</comment>
<keyword evidence="11" id="KW-1133">Transmembrane helix</keyword>
<dbReference type="SMART" id="SM00388">
    <property type="entry name" value="HisKA"/>
    <property type="match status" value="1"/>
</dbReference>
<reference evidence="14 15" key="1">
    <citation type="journal article" date="2018" name="ISME J.">
        <title>A methanotrophic archaeon couples anaerobic oxidation of methane to Fe(III) reduction.</title>
        <authorList>
            <person name="Cai C."/>
            <person name="Leu A.O."/>
            <person name="Xie G.J."/>
            <person name="Guo J."/>
            <person name="Feng Y."/>
            <person name="Zhao J.X."/>
            <person name="Tyson G.W."/>
            <person name="Yuan Z."/>
            <person name="Hu S."/>
        </authorList>
    </citation>
    <scope>NUCLEOTIDE SEQUENCE [LARGE SCALE GENOMIC DNA]</scope>
    <source>
        <strain evidence="14">FeB_12</strain>
    </source>
</reference>
<dbReference type="CDD" id="cd06225">
    <property type="entry name" value="HAMP"/>
    <property type="match status" value="1"/>
</dbReference>
<evidence type="ECO:0000256" key="8">
    <source>
        <dbReference type="ARBA" id="ARBA00022840"/>
    </source>
</evidence>
<evidence type="ECO:0000259" key="13">
    <source>
        <dbReference type="PROSITE" id="PS50885"/>
    </source>
</evidence>
<dbReference type="EMBL" id="PQAP01000023">
    <property type="protein sequence ID" value="PWB74768.1"/>
    <property type="molecule type" value="Genomic_DNA"/>
</dbReference>
<evidence type="ECO:0000313" key="15">
    <source>
        <dbReference type="Proteomes" id="UP000250918"/>
    </source>
</evidence>
<keyword evidence="10" id="KW-0175">Coiled coil</keyword>
<evidence type="ECO:0000256" key="10">
    <source>
        <dbReference type="SAM" id="Coils"/>
    </source>
</evidence>
<keyword evidence="8" id="KW-0067">ATP-binding</keyword>
<proteinExistence type="predicted"/>
<keyword evidence="7" id="KW-0418">Kinase</keyword>
<feature type="transmembrane region" description="Helical" evidence="11">
    <location>
        <begin position="16"/>
        <end position="36"/>
    </location>
</feature>
<evidence type="ECO:0000256" key="7">
    <source>
        <dbReference type="ARBA" id="ARBA00022777"/>
    </source>
</evidence>
<evidence type="ECO:0000256" key="9">
    <source>
        <dbReference type="ARBA" id="ARBA00023012"/>
    </source>
</evidence>
<evidence type="ECO:0000256" key="11">
    <source>
        <dbReference type="SAM" id="Phobius"/>
    </source>
</evidence>
<dbReference type="PANTHER" id="PTHR43065:SF10">
    <property type="entry name" value="PEROXIDE STRESS-ACTIVATED HISTIDINE KINASE MAK3"/>
    <property type="match status" value="1"/>
</dbReference>
<feature type="transmembrane region" description="Helical" evidence="11">
    <location>
        <begin position="201"/>
        <end position="223"/>
    </location>
</feature>
<keyword evidence="11" id="KW-0812">Transmembrane</keyword>
<dbReference type="GO" id="GO:0005524">
    <property type="term" value="F:ATP binding"/>
    <property type="evidence" value="ECO:0007669"/>
    <property type="project" value="UniProtKB-KW"/>
</dbReference>
<name>A0A855X5P8_9BACT</name>
<keyword evidence="4" id="KW-0597">Phosphoprotein</keyword>
<dbReference type="PROSITE" id="PS50109">
    <property type="entry name" value="HIS_KIN"/>
    <property type="match status" value="1"/>
</dbReference>
<accession>A0A855X5P8</accession>
<keyword evidence="6" id="KW-0547">Nucleotide-binding</keyword>
<protein>
    <recommendedName>
        <fullName evidence="3">histidine kinase</fullName>
        <ecNumber evidence="3">2.7.13.3</ecNumber>
    </recommendedName>
</protein>
<dbReference type="GO" id="GO:0016020">
    <property type="term" value="C:membrane"/>
    <property type="evidence" value="ECO:0007669"/>
    <property type="project" value="UniProtKB-SubCell"/>
</dbReference>
<keyword evidence="5" id="KW-0808">Transferase</keyword>
<dbReference type="Gene3D" id="6.10.340.10">
    <property type="match status" value="1"/>
</dbReference>